<evidence type="ECO:0000256" key="4">
    <source>
        <dbReference type="ARBA" id="ARBA00022833"/>
    </source>
</evidence>
<evidence type="ECO:0000256" key="3">
    <source>
        <dbReference type="ARBA" id="ARBA00022801"/>
    </source>
</evidence>
<keyword evidence="5" id="KW-0482">Metalloprotease</keyword>
<keyword evidence="8" id="KW-1185">Reference proteome</keyword>
<accession>A0A6N9T658</accession>
<evidence type="ECO:0000313" key="7">
    <source>
        <dbReference type="EMBL" id="NDW06750.1"/>
    </source>
</evidence>
<dbReference type="Proteomes" id="UP000469011">
    <property type="component" value="Unassembled WGS sequence"/>
</dbReference>
<evidence type="ECO:0000256" key="1">
    <source>
        <dbReference type="ARBA" id="ARBA00022670"/>
    </source>
</evidence>
<dbReference type="GO" id="GO:0006508">
    <property type="term" value="P:proteolysis"/>
    <property type="evidence" value="ECO:0007669"/>
    <property type="project" value="UniProtKB-KW"/>
</dbReference>
<feature type="domain" description="JAB" evidence="6">
    <location>
        <begin position="38"/>
        <end position="119"/>
    </location>
</feature>
<keyword evidence="3" id="KW-0378">Hydrolase</keyword>
<evidence type="ECO:0000259" key="6">
    <source>
        <dbReference type="Pfam" id="PF14464"/>
    </source>
</evidence>
<dbReference type="Pfam" id="PF14464">
    <property type="entry name" value="Prok-JAB"/>
    <property type="match status" value="1"/>
</dbReference>
<reference evidence="7 8" key="1">
    <citation type="submission" date="2020-01" db="EMBL/GenBank/DDBJ databases">
        <title>Jiella pacifica sp. nov.</title>
        <authorList>
            <person name="Xue Z."/>
            <person name="Zhu S."/>
            <person name="Chen J."/>
            <person name="Yang J."/>
        </authorList>
    </citation>
    <scope>NUCLEOTIDE SEQUENCE [LARGE SCALE GENOMIC DNA]</scope>
    <source>
        <strain evidence="7 8">40Bstr34</strain>
    </source>
</reference>
<organism evidence="7 8">
    <name type="scientific">Jiella pacifica</name>
    <dbReference type="NCBI Taxonomy" id="2696469"/>
    <lineage>
        <taxon>Bacteria</taxon>
        <taxon>Pseudomonadati</taxon>
        <taxon>Pseudomonadota</taxon>
        <taxon>Alphaproteobacteria</taxon>
        <taxon>Hyphomicrobiales</taxon>
        <taxon>Aurantimonadaceae</taxon>
        <taxon>Jiella</taxon>
    </lineage>
</organism>
<dbReference type="Gene3D" id="3.40.140.10">
    <property type="entry name" value="Cytidine Deaminase, domain 2"/>
    <property type="match status" value="1"/>
</dbReference>
<dbReference type="RefSeq" id="WP_163465234.1">
    <property type="nucleotide sequence ID" value="NZ_JAAAMG010000020.1"/>
</dbReference>
<dbReference type="EMBL" id="JAAAMG010000020">
    <property type="protein sequence ID" value="NDW06750.1"/>
    <property type="molecule type" value="Genomic_DNA"/>
</dbReference>
<dbReference type="AlphaFoldDB" id="A0A6N9T658"/>
<gene>
    <name evidence="7" type="ORF">GTK09_20235</name>
</gene>
<keyword evidence="1" id="KW-0645">Protease</keyword>
<sequence>MIFLIRTITRALLRRSRGIRIDPSRWTALLAELERRGERRREAGAFLLGTCEGELREVQDVIFYDDLDPEAYSSGVCILHAPAFAALWSMCRARGLTVVGDVHTHPGGAFQSEADRTNPMVAREGHIAIIVPNYATGRPATARIGVYEYRGNHEWADHSGALAHRFLHNDFWSTFL</sequence>
<evidence type="ECO:0000313" key="8">
    <source>
        <dbReference type="Proteomes" id="UP000469011"/>
    </source>
</evidence>
<keyword evidence="4" id="KW-0862">Zinc</keyword>
<evidence type="ECO:0000256" key="2">
    <source>
        <dbReference type="ARBA" id="ARBA00022723"/>
    </source>
</evidence>
<proteinExistence type="predicted"/>
<keyword evidence="2" id="KW-0479">Metal-binding</keyword>
<protein>
    <recommendedName>
        <fullName evidence="6">JAB domain-containing protein</fullName>
    </recommendedName>
</protein>
<name>A0A6N9T658_9HYPH</name>
<dbReference type="GO" id="GO:0008237">
    <property type="term" value="F:metallopeptidase activity"/>
    <property type="evidence" value="ECO:0007669"/>
    <property type="project" value="UniProtKB-KW"/>
</dbReference>
<dbReference type="GO" id="GO:0046872">
    <property type="term" value="F:metal ion binding"/>
    <property type="evidence" value="ECO:0007669"/>
    <property type="project" value="UniProtKB-KW"/>
</dbReference>
<comment type="caution">
    <text evidence="7">The sequence shown here is derived from an EMBL/GenBank/DDBJ whole genome shotgun (WGS) entry which is preliminary data.</text>
</comment>
<dbReference type="SUPFAM" id="SSF102712">
    <property type="entry name" value="JAB1/MPN domain"/>
    <property type="match status" value="1"/>
</dbReference>
<evidence type="ECO:0000256" key="5">
    <source>
        <dbReference type="ARBA" id="ARBA00023049"/>
    </source>
</evidence>
<dbReference type="InterPro" id="IPR028090">
    <property type="entry name" value="JAB_dom_prok"/>
</dbReference>